<protein>
    <submittedName>
        <fullName evidence="2">Uncharacterized protein</fullName>
    </submittedName>
</protein>
<dbReference type="AlphaFoldDB" id="A0A166CZ54"/>
<evidence type="ECO:0000256" key="1">
    <source>
        <dbReference type="SAM" id="SignalP"/>
    </source>
</evidence>
<accession>A0A166CZ54</accession>
<feature type="signal peptide" evidence="1">
    <location>
        <begin position="1"/>
        <end position="37"/>
    </location>
</feature>
<feature type="chain" id="PRO_5007871926" evidence="1">
    <location>
        <begin position="38"/>
        <end position="226"/>
    </location>
</feature>
<proteinExistence type="predicted"/>
<evidence type="ECO:0000313" key="2">
    <source>
        <dbReference type="EMBL" id="KZP14150.1"/>
    </source>
</evidence>
<evidence type="ECO:0000313" key="3">
    <source>
        <dbReference type="Proteomes" id="UP000076532"/>
    </source>
</evidence>
<name>A0A166CZ54_9AGAM</name>
<dbReference type="EMBL" id="KV417621">
    <property type="protein sequence ID" value="KZP14150.1"/>
    <property type="molecule type" value="Genomic_DNA"/>
</dbReference>
<reference evidence="2 3" key="1">
    <citation type="journal article" date="2016" name="Mol. Biol. Evol.">
        <title>Comparative Genomics of Early-Diverging Mushroom-Forming Fungi Provides Insights into the Origins of Lignocellulose Decay Capabilities.</title>
        <authorList>
            <person name="Nagy L.G."/>
            <person name="Riley R."/>
            <person name="Tritt A."/>
            <person name="Adam C."/>
            <person name="Daum C."/>
            <person name="Floudas D."/>
            <person name="Sun H."/>
            <person name="Yadav J.S."/>
            <person name="Pangilinan J."/>
            <person name="Larsson K.H."/>
            <person name="Matsuura K."/>
            <person name="Barry K."/>
            <person name="Labutti K."/>
            <person name="Kuo R."/>
            <person name="Ohm R.A."/>
            <person name="Bhattacharya S.S."/>
            <person name="Shirouzu T."/>
            <person name="Yoshinaga Y."/>
            <person name="Martin F.M."/>
            <person name="Grigoriev I.V."/>
            <person name="Hibbett D.S."/>
        </authorList>
    </citation>
    <scope>NUCLEOTIDE SEQUENCE [LARGE SCALE GENOMIC DNA]</scope>
    <source>
        <strain evidence="2 3">CBS 109695</strain>
    </source>
</reference>
<gene>
    <name evidence="2" type="ORF">FIBSPDRAFT_1048927</name>
</gene>
<dbReference type="Proteomes" id="UP000076532">
    <property type="component" value="Unassembled WGS sequence"/>
</dbReference>
<keyword evidence="3" id="KW-1185">Reference proteome</keyword>
<organism evidence="2 3">
    <name type="scientific">Athelia psychrophila</name>
    <dbReference type="NCBI Taxonomy" id="1759441"/>
    <lineage>
        <taxon>Eukaryota</taxon>
        <taxon>Fungi</taxon>
        <taxon>Dikarya</taxon>
        <taxon>Basidiomycota</taxon>
        <taxon>Agaricomycotina</taxon>
        <taxon>Agaricomycetes</taxon>
        <taxon>Agaricomycetidae</taxon>
        <taxon>Atheliales</taxon>
        <taxon>Atheliaceae</taxon>
        <taxon>Athelia</taxon>
    </lineage>
</organism>
<dbReference type="OrthoDB" id="3291445at2759"/>
<sequence length="226" mass="23397">MYLLAVLIPTHPTSTPTMISALSSAFLLAAAPLAVSAYNDCTGMIGTSTLSVTTLAADGAANGPPFQLDFADTTVPGSPLVVLSGGGGFYTTTCGDQEYAYPFDNPAWASSSIANTPAFFPSVTNSSLCITAQSLTDKTTILVSAICDPDNEPGQLFQMTEGDFVDTALQLIGSQAMPTYLNNTSYSAALVSNGSSPKYVEITYNKDGVSPITPSDTSIILTLSDD</sequence>
<keyword evidence="1" id="KW-0732">Signal</keyword>